<keyword evidence="5 10" id="KW-0678">Repressor</keyword>
<evidence type="ECO:0000256" key="1">
    <source>
        <dbReference type="ARBA" id="ARBA00002159"/>
    </source>
</evidence>
<evidence type="ECO:0000313" key="14">
    <source>
        <dbReference type="Proteomes" id="UP000026962"/>
    </source>
</evidence>
<comment type="subcellular location">
    <subcellularLocation>
        <location evidence="2 10">Nucleus</location>
    </subcellularLocation>
</comment>
<evidence type="ECO:0000256" key="8">
    <source>
        <dbReference type="ARBA" id="ARBA00023242"/>
    </source>
</evidence>
<feature type="region of interest" description="Disordered" evidence="11">
    <location>
        <begin position="1"/>
        <end position="33"/>
    </location>
</feature>
<keyword evidence="9 10" id="KW-0927">Auxin signaling pathway</keyword>
<dbReference type="InterPro" id="IPR003311">
    <property type="entry name" value="AUX_IAA"/>
</dbReference>
<sequence>MEECKGGGLSPSSSMDSSTHPALSTTSPACRPAAAARRDLTTDLRLGLSLSTSSSSSLLQAAAAAADDSIPSTPRNNQVHDDWPPIKPFLRSALQKASAGSGGARRRRTLFVKVYMEGVPIGRKLDLLLLDGYDSLLIKLCHMFKTPITYADVMECHQQVPGHKAAHVLTYEDQDGDWMMVGDVPWELFLSSVKKLRIARMDKC</sequence>
<evidence type="ECO:0000256" key="6">
    <source>
        <dbReference type="ARBA" id="ARBA00023015"/>
    </source>
</evidence>
<keyword evidence="6 10" id="KW-0805">Transcription regulation</keyword>
<dbReference type="PROSITE" id="PS51745">
    <property type="entry name" value="PB1"/>
    <property type="match status" value="1"/>
</dbReference>
<dbReference type="PANTHER" id="PTHR31734:SF94">
    <property type="entry name" value="AUXIN-RESPONSIVE PROTEIN IAA30"/>
    <property type="match status" value="1"/>
</dbReference>
<dbReference type="EnsemblPlants" id="OPUNC01G11650.1">
    <property type="protein sequence ID" value="OPUNC01G11650.1"/>
    <property type="gene ID" value="OPUNC01G11650"/>
</dbReference>
<evidence type="ECO:0000256" key="11">
    <source>
        <dbReference type="SAM" id="MobiDB-lite"/>
    </source>
</evidence>
<reference evidence="13" key="2">
    <citation type="submission" date="2018-05" db="EMBL/GenBank/DDBJ databases">
        <title>OpunRS2 (Oryza punctata Reference Sequence Version 2).</title>
        <authorList>
            <person name="Zhang J."/>
            <person name="Kudrna D."/>
            <person name="Lee S."/>
            <person name="Talag J."/>
            <person name="Welchert J."/>
            <person name="Wing R.A."/>
        </authorList>
    </citation>
    <scope>NUCLEOTIDE SEQUENCE [LARGE SCALE GENOMIC DNA]</scope>
</reference>
<dbReference type="GO" id="GO:0006355">
    <property type="term" value="P:regulation of DNA-templated transcription"/>
    <property type="evidence" value="ECO:0007669"/>
    <property type="project" value="InterPro"/>
</dbReference>
<evidence type="ECO:0000256" key="4">
    <source>
        <dbReference type="ARBA" id="ARBA00011726"/>
    </source>
</evidence>
<evidence type="ECO:0000313" key="13">
    <source>
        <dbReference type="EnsemblPlants" id="OPUNC01G11650.1"/>
    </source>
</evidence>
<dbReference type="SUPFAM" id="SSF54277">
    <property type="entry name" value="CAD &amp; PB1 domains"/>
    <property type="match status" value="1"/>
</dbReference>
<evidence type="ECO:0000256" key="2">
    <source>
        <dbReference type="ARBA" id="ARBA00004123"/>
    </source>
</evidence>
<dbReference type="GO" id="GO:0005634">
    <property type="term" value="C:nucleus"/>
    <property type="evidence" value="ECO:0007669"/>
    <property type="project" value="UniProtKB-SubCell"/>
</dbReference>
<evidence type="ECO:0000256" key="7">
    <source>
        <dbReference type="ARBA" id="ARBA00023163"/>
    </source>
</evidence>
<organism evidence="13">
    <name type="scientific">Oryza punctata</name>
    <name type="common">Red rice</name>
    <dbReference type="NCBI Taxonomy" id="4537"/>
    <lineage>
        <taxon>Eukaryota</taxon>
        <taxon>Viridiplantae</taxon>
        <taxon>Streptophyta</taxon>
        <taxon>Embryophyta</taxon>
        <taxon>Tracheophyta</taxon>
        <taxon>Spermatophyta</taxon>
        <taxon>Magnoliopsida</taxon>
        <taxon>Liliopsida</taxon>
        <taxon>Poales</taxon>
        <taxon>Poaceae</taxon>
        <taxon>BOP clade</taxon>
        <taxon>Oryzoideae</taxon>
        <taxon>Oryzeae</taxon>
        <taxon>Oryzinae</taxon>
        <taxon>Oryza</taxon>
    </lineage>
</organism>
<dbReference type="InterPro" id="IPR033389">
    <property type="entry name" value="AUX/IAA_dom"/>
</dbReference>
<dbReference type="InterPro" id="IPR053793">
    <property type="entry name" value="PB1-like"/>
</dbReference>
<feature type="domain" description="PB1" evidence="12">
    <location>
        <begin position="109"/>
        <end position="203"/>
    </location>
</feature>
<dbReference type="OMA" id="LDWPPIK"/>
<dbReference type="eggNOG" id="ENOG502S04C">
    <property type="taxonomic scope" value="Eukaryota"/>
</dbReference>
<keyword evidence="7 10" id="KW-0804">Transcription</keyword>
<dbReference type="Gene3D" id="3.10.20.90">
    <property type="entry name" value="Phosphatidylinositol 3-kinase Catalytic Subunit, Chain A, domain 1"/>
    <property type="match status" value="1"/>
</dbReference>
<evidence type="ECO:0000256" key="3">
    <source>
        <dbReference type="ARBA" id="ARBA00006728"/>
    </source>
</evidence>
<accession>A0A0E0JH99</accession>
<dbReference type="Proteomes" id="UP000026962">
    <property type="component" value="Chromosome 1"/>
</dbReference>
<comment type="similarity">
    <text evidence="3 10">Belongs to the Aux/IAA family.</text>
</comment>
<dbReference type="AlphaFoldDB" id="A0A0E0JH99"/>
<evidence type="ECO:0000259" key="12">
    <source>
        <dbReference type="PROSITE" id="PS51745"/>
    </source>
</evidence>
<keyword evidence="8 10" id="KW-0539">Nucleus</keyword>
<evidence type="ECO:0000256" key="10">
    <source>
        <dbReference type="RuleBase" id="RU004549"/>
    </source>
</evidence>
<comment type="function">
    <text evidence="1 10">Aux/IAA proteins are short-lived transcriptional factors that function as repressors of early auxin response genes at low auxin concentrations.</text>
</comment>
<comment type="subunit">
    <text evidence="4 10">Homodimers and heterodimers.</text>
</comment>
<dbReference type="Gramene" id="OPUNC01G11650.1">
    <property type="protein sequence ID" value="OPUNC01G11650.1"/>
    <property type="gene ID" value="OPUNC01G11650"/>
</dbReference>
<proteinExistence type="inferred from homology"/>
<dbReference type="GO" id="GO:0009734">
    <property type="term" value="P:auxin-activated signaling pathway"/>
    <property type="evidence" value="ECO:0007669"/>
    <property type="project" value="UniProtKB-UniRule"/>
</dbReference>
<dbReference type="STRING" id="4537.A0A0E0JH99"/>
<evidence type="ECO:0000256" key="5">
    <source>
        <dbReference type="ARBA" id="ARBA00022491"/>
    </source>
</evidence>
<dbReference type="PANTHER" id="PTHR31734">
    <property type="entry name" value="AUXIN-RESPONSIVE PROTEIN IAA17"/>
    <property type="match status" value="1"/>
</dbReference>
<dbReference type="HOGENOM" id="CLU_049393_3_1_1"/>
<name>A0A0E0JH99_ORYPU</name>
<reference evidence="13" key="1">
    <citation type="submission" date="2015-04" db="UniProtKB">
        <authorList>
            <consortium name="EnsemblPlants"/>
        </authorList>
    </citation>
    <scope>IDENTIFICATION</scope>
</reference>
<protein>
    <recommendedName>
        <fullName evidence="10">Auxin-responsive protein</fullName>
    </recommendedName>
</protein>
<evidence type="ECO:0000256" key="9">
    <source>
        <dbReference type="ARBA" id="ARBA00023294"/>
    </source>
</evidence>
<keyword evidence="14" id="KW-1185">Reference proteome</keyword>
<dbReference type="Pfam" id="PF02309">
    <property type="entry name" value="AUX_IAA"/>
    <property type="match status" value="1"/>
</dbReference>